<proteinExistence type="predicted"/>
<gene>
    <name evidence="1" type="ORF">G9444_5361</name>
</gene>
<organism evidence="1 2">
    <name type="scientific">Rhodococcus erythropolis</name>
    <name type="common">Arthrobacter picolinophilus</name>
    <dbReference type="NCBI Taxonomy" id="1833"/>
    <lineage>
        <taxon>Bacteria</taxon>
        <taxon>Bacillati</taxon>
        <taxon>Actinomycetota</taxon>
        <taxon>Actinomycetes</taxon>
        <taxon>Mycobacteriales</taxon>
        <taxon>Nocardiaceae</taxon>
        <taxon>Rhodococcus</taxon>
        <taxon>Rhodococcus erythropolis group</taxon>
    </lineage>
</organism>
<sequence length="70" mass="7168">MQFPSCAVVPFTTPGGTGRAILTSEGVTVIESPPGTLTDRGVGDGSTVAQIESVYGNDHSTRTIQTESGQ</sequence>
<evidence type="ECO:0000313" key="1">
    <source>
        <dbReference type="EMBL" id="QIP42604.1"/>
    </source>
</evidence>
<accession>A0A6G9D0C1</accession>
<protein>
    <submittedName>
        <fullName evidence="1">Uncharacterized protein</fullName>
    </submittedName>
</protein>
<name>A0A6G9D0C1_RHOER</name>
<evidence type="ECO:0000313" key="2">
    <source>
        <dbReference type="Proteomes" id="UP000502345"/>
    </source>
</evidence>
<dbReference type="AlphaFoldDB" id="A0A6G9D0C1"/>
<dbReference type="RefSeq" id="WP_166502653.1">
    <property type="nucleotide sequence ID" value="NZ_CP050124.1"/>
</dbReference>
<reference evidence="1 2" key="1">
    <citation type="submission" date="2020-03" db="EMBL/GenBank/DDBJ databases">
        <title>Screen low temperature-resistant strains for efficient degradation of petroleum hydrocarbons under the low temperature.</title>
        <authorList>
            <person name="Wang Y."/>
            <person name="Chen J."/>
        </authorList>
    </citation>
    <scope>NUCLEOTIDE SEQUENCE [LARGE SCALE GENOMIC DNA]</scope>
    <source>
        <strain evidence="1 2">KB1</strain>
    </source>
</reference>
<dbReference type="EMBL" id="CP050124">
    <property type="protein sequence ID" value="QIP42604.1"/>
    <property type="molecule type" value="Genomic_DNA"/>
</dbReference>
<dbReference type="Proteomes" id="UP000502345">
    <property type="component" value="Chromosome"/>
</dbReference>